<organism evidence="7">
    <name type="scientific">Caldiarchaeum subterraneum</name>
    <dbReference type="NCBI Taxonomy" id="311458"/>
    <lineage>
        <taxon>Archaea</taxon>
        <taxon>Nitrososphaerota</taxon>
        <taxon>Candidatus Caldarchaeales</taxon>
        <taxon>Candidatus Caldarchaeaceae</taxon>
        <taxon>Candidatus Caldarchaeum</taxon>
    </lineage>
</organism>
<dbReference type="SUPFAM" id="SSF55666">
    <property type="entry name" value="Ribonuclease PH domain 2-like"/>
    <property type="match status" value="1"/>
</dbReference>
<comment type="subunit">
    <text evidence="4">Component of the archaeal exosome complex. Forms a hexameric ring-like arrangement composed of 3 Rrp41-Rrp42 heterodimers. The hexameric ring associates with a trimer of Rrp4 and/or Csl4 subunits.</text>
</comment>
<dbReference type="Pfam" id="PF01138">
    <property type="entry name" value="RNase_PH"/>
    <property type="match status" value="1"/>
</dbReference>
<dbReference type="NCBIfam" id="NF003282">
    <property type="entry name" value="PRK04282.1-1"/>
    <property type="match status" value="1"/>
</dbReference>
<comment type="caution">
    <text evidence="7">The sequence shown here is derived from an EMBL/GenBank/DDBJ whole genome shotgun (WGS) entry which is preliminary data.</text>
</comment>
<dbReference type="InterPro" id="IPR020869">
    <property type="entry name" value="Rrp42_archaea"/>
</dbReference>
<proteinExistence type="inferred from homology"/>
<accession>A0A7C5L783</accession>
<dbReference type="PANTHER" id="PTHR11097:SF8">
    <property type="entry name" value="EXOSOME COMPLEX COMPONENT RRP42"/>
    <property type="match status" value="1"/>
</dbReference>
<dbReference type="SUPFAM" id="SSF54211">
    <property type="entry name" value="Ribosomal protein S5 domain 2-like"/>
    <property type="match status" value="1"/>
</dbReference>
<dbReference type="InterPro" id="IPR050590">
    <property type="entry name" value="Exosome_comp_Rrp42_subfam"/>
</dbReference>
<evidence type="ECO:0000256" key="4">
    <source>
        <dbReference type="HAMAP-Rule" id="MF_00622"/>
    </source>
</evidence>
<evidence type="ECO:0000313" key="7">
    <source>
        <dbReference type="EMBL" id="HHK67982.1"/>
    </source>
</evidence>
<reference evidence="7" key="1">
    <citation type="journal article" date="2020" name="mSystems">
        <title>Genome- and Community-Level Interaction Insights into Carbon Utilization and Element Cycling Functions of Hydrothermarchaeota in Hydrothermal Sediment.</title>
        <authorList>
            <person name="Zhou Z."/>
            <person name="Liu Y."/>
            <person name="Xu W."/>
            <person name="Pan J."/>
            <person name="Luo Z.H."/>
            <person name="Li M."/>
        </authorList>
    </citation>
    <scope>NUCLEOTIDE SEQUENCE [LARGE SCALE GENOMIC DNA]</scope>
    <source>
        <strain evidence="7">SpSt-1056</strain>
    </source>
</reference>
<dbReference type="InterPro" id="IPR036345">
    <property type="entry name" value="ExoRNase_PH_dom2_sf"/>
</dbReference>
<feature type="domain" description="Exoribonuclease phosphorolytic" evidence="6">
    <location>
        <begin position="194"/>
        <end position="258"/>
    </location>
</feature>
<dbReference type="InterPro" id="IPR020568">
    <property type="entry name" value="Ribosomal_Su5_D2-typ_SF"/>
</dbReference>
<dbReference type="GO" id="GO:0000177">
    <property type="term" value="C:cytoplasmic exosome (RNase complex)"/>
    <property type="evidence" value="ECO:0007669"/>
    <property type="project" value="TreeGrafter"/>
</dbReference>
<comment type="similarity">
    <text evidence="4">Belongs to the RNase PH family. Rrp42 subfamily.</text>
</comment>
<dbReference type="InterPro" id="IPR027408">
    <property type="entry name" value="PNPase/RNase_PH_dom_sf"/>
</dbReference>
<dbReference type="Pfam" id="PF03725">
    <property type="entry name" value="RNase_PH_C"/>
    <property type="match status" value="1"/>
</dbReference>
<keyword evidence="3 4" id="KW-0271">Exosome</keyword>
<evidence type="ECO:0000256" key="3">
    <source>
        <dbReference type="ARBA" id="ARBA00022835"/>
    </source>
</evidence>
<sequence length="276" mass="30337">MSLGMEKRGYAIKIMKNKVYDLLKIGKRIDERSLDQLREIKIVTRVVEKADGSALVSLGKTKILTGIKVEVGSPYPDRPNEGVFTVNAELLPLASKSFEPGPPDERAIELSRIVDRCIRESRAIDLEKLVLIEGQKVYMLYIDCYVLDYDGNYFDAAVLSAVAALMSGSLPVYRVIDGRVELAPNDRMKIPLRTPPVSVTMGLIGDKIVVDPLPTEEEIADTLVTIGIDSDNVVAAIQKSSPGLLPVSMLKEMIKLSLVKSQEIRAKLLEAVGNGR</sequence>
<evidence type="ECO:0000256" key="2">
    <source>
        <dbReference type="ARBA" id="ARBA00022490"/>
    </source>
</evidence>
<dbReference type="InterPro" id="IPR001247">
    <property type="entry name" value="ExoRNase_PH_dom1"/>
</dbReference>
<dbReference type="AlphaFoldDB" id="A0A7C5L783"/>
<dbReference type="Gene3D" id="3.30.230.70">
    <property type="entry name" value="GHMP Kinase, N-terminal domain"/>
    <property type="match status" value="1"/>
</dbReference>
<dbReference type="GO" id="GO:0035925">
    <property type="term" value="F:mRNA 3'-UTR AU-rich region binding"/>
    <property type="evidence" value="ECO:0007669"/>
    <property type="project" value="TreeGrafter"/>
</dbReference>
<evidence type="ECO:0000256" key="1">
    <source>
        <dbReference type="ARBA" id="ARBA00004496"/>
    </source>
</evidence>
<feature type="domain" description="Exoribonuclease phosphorolytic" evidence="5">
    <location>
        <begin position="36"/>
        <end position="169"/>
    </location>
</feature>
<evidence type="ECO:0000259" key="5">
    <source>
        <dbReference type="Pfam" id="PF01138"/>
    </source>
</evidence>
<dbReference type="CDD" id="cd11365">
    <property type="entry name" value="RNase_PH_archRRP42"/>
    <property type="match status" value="1"/>
</dbReference>
<comment type="subcellular location">
    <subcellularLocation>
        <location evidence="1 4">Cytoplasm</location>
    </subcellularLocation>
</comment>
<dbReference type="InterPro" id="IPR015847">
    <property type="entry name" value="ExoRNase_PH_dom2"/>
</dbReference>
<dbReference type="PANTHER" id="PTHR11097">
    <property type="entry name" value="EXOSOME COMPLEX EXONUCLEASE RIBOSOMAL RNA PROCESSING PROTEIN"/>
    <property type="match status" value="1"/>
</dbReference>
<evidence type="ECO:0000259" key="6">
    <source>
        <dbReference type="Pfam" id="PF03725"/>
    </source>
</evidence>
<dbReference type="EMBL" id="DRWN01000021">
    <property type="protein sequence ID" value="HHK67982.1"/>
    <property type="molecule type" value="Genomic_DNA"/>
</dbReference>
<dbReference type="HAMAP" id="MF_00622">
    <property type="entry name" value="Exosome_Rrp42"/>
    <property type="match status" value="1"/>
</dbReference>
<gene>
    <name evidence="4" type="primary">rrp42</name>
    <name evidence="7" type="ORF">ENM11_02350</name>
</gene>
<protein>
    <recommendedName>
        <fullName evidence="4">Exosome complex component Rrp42</fullName>
    </recommendedName>
</protein>
<comment type="function">
    <text evidence="4">Non-catalytic component of the exosome, which is a complex involved in RNA degradation. Contributes to the structuring of the Rrp41 active site.</text>
</comment>
<name>A0A7C5L783_CALS0</name>
<dbReference type="FunFam" id="3.30.230.70:FF:000017">
    <property type="entry name" value="Exosome complex component Rrp42"/>
    <property type="match status" value="1"/>
</dbReference>
<dbReference type="GO" id="GO:0016075">
    <property type="term" value="P:rRNA catabolic process"/>
    <property type="evidence" value="ECO:0007669"/>
    <property type="project" value="TreeGrafter"/>
</dbReference>
<keyword evidence="2 4" id="KW-0963">Cytoplasm</keyword>